<dbReference type="InterPro" id="IPR051065">
    <property type="entry name" value="Ras-related_GTPase"/>
</dbReference>
<feature type="region of interest" description="Disordered" evidence="5">
    <location>
        <begin position="192"/>
        <end position="211"/>
    </location>
</feature>
<evidence type="ECO:0000313" key="6">
    <source>
        <dbReference type="EnsemblMetazoa" id="XP_020895557.1"/>
    </source>
</evidence>
<dbReference type="PRINTS" id="PR00449">
    <property type="entry name" value="RASTRNSFRMNG"/>
</dbReference>
<keyword evidence="7" id="KW-1185">Reference proteome</keyword>
<dbReference type="GO" id="GO:0003925">
    <property type="term" value="F:G protein activity"/>
    <property type="evidence" value="ECO:0007669"/>
    <property type="project" value="UniProtKB-EC"/>
</dbReference>
<dbReference type="InterPro" id="IPR001806">
    <property type="entry name" value="Small_GTPase"/>
</dbReference>
<proteinExistence type="inferred from homology"/>
<dbReference type="SMART" id="SM00173">
    <property type="entry name" value="RAS"/>
    <property type="match status" value="1"/>
</dbReference>
<dbReference type="PROSITE" id="PS51421">
    <property type="entry name" value="RAS"/>
    <property type="match status" value="1"/>
</dbReference>
<dbReference type="RefSeq" id="XP_020895557.1">
    <property type="nucleotide sequence ID" value="XM_021039898.2"/>
</dbReference>
<evidence type="ECO:0000256" key="4">
    <source>
        <dbReference type="ARBA" id="ARBA00048098"/>
    </source>
</evidence>
<dbReference type="AlphaFoldDB" id="A0A913WXF9"/>
<dbReference type="NCBIfam" id="TIGR00231">
    <property type="entry name" value="small_GTP"/>
    <property type="match status" value="1"/>
</dbReference>
<accession>A0A913WXF9</accession>
<dbReference type="InterPro" id="IPR027417">
    <property type="entry name" value="P-loop_NTPase"/>
</dbReference>
<dbReference type="GeneID" id="110234520"/>
<comment type="catalytic activity">
    <reaction evidence="4">
        <text>GTP + H2O = GDP + phosphate + H(+)</text>
        <dbReference type="Rhea" id="RHEA:19669"/>
        <dbReference type="ChEBI" id="CHEBI:15377"/>
        <dbReference type="ChEBI" id="CHEBI:15378"/>
        <dbReference type="ChEBI" id="CHEBI:37565"/>
        <dbReference type="ChEBI" id="CHEBI:43474"/>
        <dbReference type="ChEBI" id="CHEBI:58189"/>
        <dbReference type="EC" id="3.6.5.2"/>
    </reaction>
</comment>
<dbReference type="EC" id="3.6.5.2" evidence="2"/>
<dbReference type="SMART" id="SM00174">
    <property type="entry name" value="RHO"/>
    <property type="match status" value="1"/>
</dbReference>
<comment type="similarity">
    <text evidence="1">Belongs to the small GTPase superfamily. Ras family.</text>
</comment>
<name>A0A913WXF9_EXADI</name>
<dbReference type="SMART" id="SM00175">
    <property type="entry name" value="RAB"/>
    <property type="match status" value="1"/>
</dbReference>
<dbReference type="SUPFAM" id="SSF52540">
    <property type="entry name" value="P-loop containing nucleoside triphosphate hydrolases"/>
    <property type="match status" value="1"/>
</dbReference>
<evidence type="ECO:0000313" key="7">
    <source>
        <dbReference type="Proteomes" id="UP000887567"/>
    </source>
</evidence>
<dbReference type="PANTHER" id="PTHR45704">
    <property type="entry name" value="RAS-LIKE FAMILY MEMBER 11"/>
    <property type="match status" value="1"/>
</dbReference>
<organism evidence="6 7">
    <name type="scientific">Exaiptasia diaphana</name>
    <name type="common">Tropical sea anemone</name>
    <name type="synonym">Aiptasia pulchella</name>
    <dbReference type="NCBI Taxonomy" id="2652724"/>
    <lineage>
        <taxon>Eukaryota</taxon>
        <taxon>Metazoa</taxon>
        <taxon>Cnidaria</taxon>
        <taxon>Anthozoa</taxon>
        <taxon>Hexacorallia</taxon>
        <taxon>Actiniaria</taxon>
        <taxon>Aiptasiidae</taxon>
        <taxon>Exaiptasia</taxon>
    </lineage>
</organism>
<evidence type="ECO:0000256" key="3">
    <source>
        <dbReference type="ARBA" id="ARBA00022801"/>
    </source>
</evidence>
<dbReference type="OMA" id="GTHRSIK"/>
<protein>
    <recommendedName>
        <fullName evidence="2">small monomeric GTPase</fullName>
        <ecNumber evidence="2">3.6.5.2</ecNumber>
    </recommendedName>
</protein>
<evidence type="ECO:0000256" key="5">
    <source>
        <dbReference type="SAM" id="MobiDB-lite"/>
    </source>
</evidence>
<dbReference type="InterPro" id="IPR005225">
    <property type="entry name" value="Small_GTP-bd"/>
</dbReference>
<evidence type="ECO:0000256" key="2">
    <source>
        <dbReference type="ARBA" id="ARBA00011984"/>
    </source>
</evidence>
<feature type="compositionally biased region" description="Polar residues" evidence="5">
    <location>
        <begin position="192"/>
        <end position="207"/>
    </location>
</feature>
<dbReference type="PROSITE" id="PS51419">
    <property type="entry name" value="RAB"/>
    <property type="match status" value="1"/>
</dbReference>
<dbReference type="Gene3D" id="3.40.50.300">
    <property type="entry name" value="P-loop containing nucleotide triphosphate hydrolases"/>
    <property type="match status" value="1"/>
</dbReference>
<dbReference type="GO" id="GO:0005525">
    <property type="term" value="F:GTP binding"/>
    <property type="evidence" value="ECO:0007669"/>
    <property type="project" value="InterPro"/>
</dbReference>
<sequence>MRTRRKSVTSNGDNLRSLHVVMLGQDGVGKSALTVRLLTKRFIGEYDKTLESAYRYVFETDQEQVPLDVLDTAGRNTKRKLEICAESSDIFVVLYSITDKKSFTEAARIGRLIRRTVPLSATGMVLVGTKSDLEHLRDVKRREGEYLARQMNCSFYEISISESSIDTINMFTDIIRKYLDAHPGALIPGANTSMYSSATGPRGSSGSLERRASAKTLSIMNGIRTTFARRKSIY</sequence>
<dbReference type="EnsemblMetazoa" id="XM_021039898.2">
    <property type="protein sequence ID" value="XP_020895557.1"/>
    <property type="gene ID" value="LOC110234520"/>
</dbReference>
<reference evidence="6" key="1">
    <citation type="submission" date="2022-11" db="UniProtKB">
        <authorList>
            <consortium name="EnsemblMetazoa"/>
        </authorList>
    </citation>
    <scope>IDENTIFICATION</scope>
</reference>
<evidence type="ECO:0000256" key="1">
    <source>
        <dbReference type="ARBA" id="ARBA00008344"/>
    </source>
</evidence>
<keyword evidence="3" id="KW-0378">Hydrolase</keyword>
<dbReference type="Proteomes" id="UP000887567">
    <property type="component" value="Unplaced"/>
</dbReference>
<dbReference type="Pfam" id="PF00071">
    <property type="entry name" value="Ras"/>
    <property type="match status" value="1"/>
</dbReference>
<dbReference type="KEGG" id="epa:110234520"/>
<dbReference type="OrthoDB" id="18798at2759"/>